<comment type="caution">
    <text evidence="2">The sequence shown here is derived from an EMBL/GenBank/DDBJ whole genome shotgun (WGS) entry which is preliminary data.</text>
</comment>
<name>A0A921HYB1_9BACT</name>
<protein>
    <submittedName>
        <fullName evidence="2">DUF262 domain-containing protein</fullName>
    </submittedName>
</protein>
<dbReference type="EMBL" id="DYVX01000054">
    <property type="protein sequence ID" value="HJF92046.1"/>
    <property type="molecule type" value="Genomic_DNA"/>
</dbReference>
<dbReference type="InterPro" id="IPR004919">
    <property type="entry name" value="GmrSD_N"/>
</dbReference>
<reference evidence="2" key="2">
    <citation type="submission" date="2021-09" db="EMBL/GenBank/DDBJ databases">
        <authorList>
            <person name="Gilroy R."/>
        </authorList>
    </citation>
    <scope>NUCLEOTIDE SEQUENCE</scope>
    <source>
        <strain evidence="2">CHK55-1828</strain>
    </source>
</reference>
<feature type="domain" description="GmrSD restriction endonucleases N-terminal" evidence="1">
    <location>
        <begin position="8"/>
        <end position="222"/>
    </location>
</feature>
<evidence type="ECO:0000313" key="3">
    <source>
        <dbReference type="Proteomes" id="UP000717835"/>
    </source>
</evidence>
<evidence type="ECO:0000313" key="2">
    <source>
        <dbReference type="EMBL" id="HJF92046.1"/>
    </source>
</evidence>
<dbReference type="PANTHER" id="PTHR35149:SF2">
    <property type="entry name" value="DUF262 DOMAIN-CONTAINING PROTEIN"/>
    <property type="match status" value="1"/>
</dbReference>
<proteinExistence type="predicted"/>
<dbReference type="Pfam" id="PF03235">
    <property type="entry name" value="GmrSD_N"/>
    <property type="match status" value="1"/>
</dbReference>
<dbReference type="RefSeq" id="WP_276827548.1">
    <property type="nucleotide sequence ID" value="NZ_DYVX01000054.1"/>
</dbReference>
<feature type="non-terminal residue" evidence="2">
    <location>
        <position position="337"/>
    </location>
</feature>
<accession>A0A921HYB1</accession>
<reference evidence="2" key="1">
    <citation type="journal article" date="2021" name="PeerJ">
        <title>Extensive microbial diversity within the chicken gut microbiome revealed by metagenomics and culture.</title>
        <authorList>
            <person name="Gilroy R."/>
            <person name="Ravi A."/>
            <person name="Getino M."/>
            <person name="Pursley I."/>
            <person name="Horton D.L."/>
            <person name="Alikhan N.F."/>
            <person name="Baker D."/>
            <person name="Gharbi K."/>
            <person name="Hall N."/>
            <person name="Watson M."/>
            <person name="Adriaenssens E.M."/>
            <person name="Foster-Nyarko E."/>
            <person name="Jarju S."/>
            <person name="Secka A."/>
            <person name="Antonio M."/>
            <person name="Oren A."/>
            <person name="Chaudhuri R.R."/>
            <person name="La Ragione R."/>
            <person name="Hildebrand F."/>
            <person name="Pallen M.J."/>
        </authorList>
    </citation>
    <scope>NUCLEOTIDE SEQUENCE</scope>
    <source>
        <strain evidence="2">CHK55-1828</strain>
    </source>
</reference>
<organism evidence="2 3">
    <name type="scientific">Mediterranea massiliensis</name>
    <dbReference type="NCBI Taxonomy" id="1841865"/>
    <lineage>
        <taxon>Bacteria</taxon>
        <taxon>Pseudomonadati</taxon>
        <taxon>Bacteroidota</taxon>
        <taxon>Bacteroidia</taxon>
        <taxon>Bacteroidales</taxon>
        <taxon>Bacteroidaceae</taxon>
        <taxon>Mediterranea</taxon>
    </lineage>
</organism>
<dbReference type="PANTHER" id="PTHR35149">
    <property type="entry name" value="SLL5132 PROTEIN"/>
    <property type="match status" value="1"/>
</dbReference>
<dbReference type="Proteomes" id="UP000717835">
    <property type="component" value="Unassembled WGS sequence"/>
</dbReference>
<sequence>MKASPIQLNKFLQKQDTQFVIPIYQRNYDWSEEQCKQLLEDIMEVGRSPKDEAKVHFIGSIVYVCNDEYTTDEIEQYVIIDGQQRITTITLLLIALYHQAEELEDNKLAETIYEYYLINKNADDDSYKVKLKATENNERDLHYLLNKIPIPDSAYSNIKNNYNFFAKHITEENREIIYDGFKRLLFVEIRLERGKDNAQKIFERLNSTGLDLSQADLIRNYILMGLEPSEQTRLYNKYWAIIESNTKHEGVSYVSDFIRDYLTIRMGDIPNKNKVYSTFKKEFKLDEINELENMLRSLRTFSEIYKTFINPGCIEDRDIKDEISYIKYIEINVSYPF</sequence>
<dbReference type="AlphaFoldDB" id="A0A921HYB1"/>
<gene>
    <name evidence="2" type="ORF">K8W02_06640</name>
</gene>
<evidence type="ECO:0000259" key="1">
    <source>
        <dbReference type="Pfam" id="PF03235"/>
    </source>
</evidence>